<comment type="caution">
    <text evidence="1">The sequence shown here is derived from an EMBL/GenBank/DDBJ whole genome shotgun (WGS) entry which is preliminary data.</text>
</comment>
<dbReference type="EMBL" id="CAJVPU010031524">
    <property type="protein sequence ID" value="CAG8717166.1"/>
    <property type="molecule type" value="Genomic_DNA"/>
</dbReference>
<keyword evidence="2" id="KW-1185">Reference proteome</keyword>
<accession>A0ACA9PR16</accession>
<organism evidence="1 2">
    <name type="scientific">Dentiscutata heterogama</name>
    <dbReference type="NCBI Taxonomy" id="1316150"/>
    <lineage>
        <taxon>Eukaryota</taxon>
        <taxon>Fungi</taxon>
        <taxon>Fungi incertae sedis</taxon>
        <taxon>Mucoromycota</taxon>
        <taxon>Glomeromycotina</taxon>
        <taxon>Glomeromycetes</taxon>
        <taxon>Diversisporales</taxon>
        <taxon>Gigasporaceae</taxon>
        <taxon>Dentiscutata</taxon>
    </lineage>
</organism>
<feature type="non-terminal residue" evidence="1">
    <location>
        <position position="126"/>
    </location>
</feature>
<sequence length="126" mass="14138">SEDEFDEAELCFSSNIEMSLFDDILNSNGQLCSEESNSLTESEAETDLTDSEEGLYLLNKGQSFGDWKEQKANWTKTMEYLGIAFTTAPKSVAMKWKSDNQVHISGIIGKHSHPMSDNIQMTAPQY</sequence>
<dbReference type="Proteomes" id="UP000789702">
    <property type="component" value="Unassembled WGS sequence"/>
</dbReference>
<evidence type="ECO:0000313" key="2">
    <source>
        <dbReference type="Proteomes" id="UP000789702"/>
    </source>
</evidence>
<gene>
    <name evidence="1" type="ORF">DHETER_LOCUS12610</name>
</gene>
<proteinExistence type="predicted"/>
<protein>
    <submittedName>
        <fullName evidence="1">15447_t:CDS:1</fullName>
    </submittedName>
</protein>
<evidence type="ECO:0000313" key="1">
    <source>
        <dbReference type="EMBL" id="CAG8717166.1"/>
    </source>
</evidence>
<name>A0ACA9PR16_9GLOM</name>
<feature type="non-terminal residue" evidence="1">
    <location>
        <position position="1"/>
    </location>
</feature>
<reference evidence="1" key="1">
    <citation type="submission" date="2021-06" db="EMBL/GenBank/DDBJ databases">
        <authorList>
            <person name="Kallberg Y."/>
            <person name="Tangrot J."/>
            <person name="Rosling A."/>
        </authorList>
    </citation>
    <scope>NUCLEOTIDE SEQUENCE</scope>
    <source>
        <strain evidence="1">IL203A</strain>
    </source>
</reference>